<feature type="region of interest" description="Disordered" evidence="1">
    <location>
        <begin position="1"/>
        <end position="76"/>
    </location>
</feature>
<reference evidence="2 3" key="1">
    <citation type="submission" date="2020-10" db="EMBL/GenBank/DDBJ databases">
        <title>The Coptis chinensis genome and diversification of protoberbering-type alkaloids.</title>
        <authorList>
            <person name="Wang B."/>
            <person name="Shu S."/>
            <person name="Song C."/>
            <person name="Liu Y."/>
        </authorList>
    </citation>
    <scope>NUCLEOTIDE SEQUENCE [LARGE SCALE GENOMIC DNA]</scope>
    <source>
        <strain evidence="2">HL-2020</strain>
        <tissue evidence="2">Leaf</tissue>
    </source>
</reference>
<protein>
    <submittedName>
        <fullName evidence="2">Uncharacterized protein</fullName>
    </submittedName>
</protein>
<feature type="compositionally biased region" description="Basic and acidic residues" evidence="1">
    <location>
        <begin position="1"/>
        <end position="12"/>
    </location>
</feature>
<dbReference type="Proteomes" id="UP000631114">
    <property type="component" value="Unassembled WGS sequence"/>
</dbReference>
<evidence type="ECO:0000313" key="3">
    <source>
        <dbReference type="Proteomes" id="UP000631114"/>
    </source>
</evidence>
<dbReference type="AlphaFoldDB" id="A0A835HPC8"/>
<name>A0A835HPC8_9MAGN</name>
<feature type="compositionally biased region" description="Acidic residues" evidence="1">
    <location>
        <begin position="23"/>
        <end position="66"/>
    </location>
</feature>
<dbReference type="EMBL" id="JADFTS010000006">
    <property type="protein sequence ID" value="KAF9602104.1"/>
    <property type="molecule type" value="Genomic_DNA"/>
</dbReference>
<evidence type="ECO:0000256" key="1">
    <source>
        <dbReference type="SAM" id="MobiDB-lite"/>
    </source>
</evidence>
<gene>
    <name evidence="2" type="ORF">IFM89_024871</name>
</gene>
<keyword evidence="3" id="KW-1185">Reference proteome</keyword>
<accession>A0A835HPC8</accession>
<sequence>MEKKEEGNKREPQVLFGGKFEKEEEEVESEKEEEESEENVEVEEEDEEESETEEDESEAEEEETWSDFDTRHDDLNHRDMMARKNLELAKSGKQRKTKMRRKLEGLEKQVERKMKMELISRMMKMWKHMELVILSSSPSSNGGSGDSGGGGVCGGVSLGGDGVCGGVSFGVEGSSKILTITILPVFLMMDLCIVEQANRRSASDVTKMVIGSKIAPEIHFTPPKCYGVRRALLTSRTEKTYGQKFLKCRQCEGFQWLKDAKMEANGDSVRGKTVVKYTVEVNVDDISNGFETKLVINIPK</sequence>
<evidence type="ECO:0000313" key="2">
    <source>
        <dbReference type="EMBL" id="KAF9602104.1"/>
    </source>
</evidence>
<comment type="caution">
    <text evidence="2">The sequence shown here is derived from an EMBL/GenBank/DDBJ whole genome shotgun (WGS) entry which is preliminary data.</text>
</comment>
<feature type="compositionally biased region" description="Basic residues" evidence="1">
    <location>
        <begin position="92"/>
        <end position="101"/>
    </location>
</feature>
<organism evidence="2 3">
    <name type="scientific">Coptis chinensis</name>
    <dbReference type="NCBI Taxonomy" id="261450"/>
    <lineage>
        <taxon>Eukaryota</taxon>
        <taxon>Viridiplantae</taxon>
        <taxon>Streptophyta</taxon>
        <taxon>Embryophyta</taxon>
        <taxon>Tracheophyta</taxon>
        <taxon>Spermatophyta</taxon>
        <taxon>Magnoliopsida</taxon>
        <taxon>Ranunculales</taxon>
        <taxon>Ranunculaceae</taxon>
        <taxon>Coptidoideae</taxon>
        <taxon>Coptis</taxon>
    </lineage>
</organism>
<proteinExistence type="predicted"/>
<feature type="region of interest" description="Disordered" evidence="1">
    <location>
        <begin position="85"/>
        <end position="104"/>
    </location>
</feature>